<accession>A0A517XXD5</accession>
<feature type="domain" description="HhH-GPD" evidence="5">
    <location>
        <begin position="49"/>
        <end position="203"/>
    </location>
</feature>
<dbReference type="InterPro" id="IPR051912">
    <property type="entry name" value="Alkylbase_DNA_Glycosylase/TA"/>
</dbReference>
<evidence type="ECO:0000256" key="4">
    <source>
        <dbReference type="ARBA" id="ARBA00023204"/>
    </source>
</evidence>
<dbReference type="PANTHER" id="PTHR43003:SF5">
    <property type="entry name" value="DNA-3-METHYLADENINE GLYCOSYLASE"/>
    <property type="match status" value="1"/>
</dbReference>
<keyword evidence="4" id="KW-0234">DNA repair</keyword>
<dbReference type="SUPFAM" id="SSF48150">
    <property type="entry name" value="DNA-glycosylase"/>
    <property type="match status" value="1"/>
</dbReference>
<dbReference type="InterPro" id="IPR011257">
    <property type="entry name" value="DNA_glycosylase"/>
</dbReference>
<dbReference type="GO" id="GO:0006307">
    <property type="term" value="P:DNA alkylation repair"/>
    <property type="evidence" value="ECO:0007669"/>
    <property type="project" value="TreeGrafter"/>
</dbReference>
<dbReference type="InterPro" id="IPR003265">
    <property type="entry name" value="HhH-GPD_domain"/>
</dbReference>
<dbReference type="Proteomes" id="UP000319576">
    <property type="component" value="Chromosome"/>
</dbReference>
<keyword evidence="6" id="KW-0378">Hydrolase</keyword>
<name>A0A517XXD5_9BACT</name>
<dbReference type="GO" id="GO:0043916">
    <property type="term" value="F:DNA-7-methylguanine glycosylase activity"/>
    <property type="evidence" value="ECO:0007669"/>
    <property type="project" value="TreeGrafter"/>
</dbReference>
<evidence type="ECO:0000259" key="5">
    <source>
        <dbReference type="SMART" id="SM00478"/>
    </source>
</evidence>
<dbReference type="SMART" id="SM00478">
    <property type="entry name" value="ENDO3c"/>
    <property type="match status" value="1"/>
</dbReference>
<evidence type="ECO:0000313" key="7">
    <source>
        <dbReference type="Proteomes" id="UP000319576"/>
    </source>
</evidence>
<dbReference type="Gene3D" id="1.10.340.30">
    <property type="entry name" value="Hypothetical protein, domain 2"/>
    <property type="match status" value="1"/>
</dbReference>
<dbReference type="CDD" id="cd00056">
    <property type="entry name" value="ENDO3c"/>
    <property type="match status" value="1"/>
</dbReference>
<dbReference type="KEGG" id="uli:ETAA1_41200"/>
<keyword evidence="6" id="KW-0326">Glycosidase</keyword>
<reference evidence="6 7" key="1">
    <citation type="submission" date="2019-02" db="EMBL/GenBank/DDBJ databases">
        <title>Deep-cultivation of Planctomycetes and their phenomic and genomic characterization uncovers novel biology.</title>
        <authorList>
            <person name="Wiegand S."/>
            <person name="Jogler M."/>
            <person name="Boedeker C."/>
            <person name="Pinto D."/>
            <person name="Vollmers J."/>
            <person name="Rivas-Marin E."/>
            <person name="Kohn T."/>
            <person name="Peeters S.H."/>
            <person name="Heuer A."/>
            <person name="Rast P."/>
            <person name="Oberbeckmann S."/>
            <person name="Bunk B."/>
            <person name="Jeske O."/>
            <person name="Meyerdierks A."/>
            <person name="Storesund J.E."/>
            <person name="Kallscheuer N."/>
            <person name="Luecker S."/>
            <person name="Lage O.M."/>
            <person name="Pohl T."/>
            <person name="Merkel B.J."/>
            <person name="Hornburger P."/>
            <person name="Mueller R.-W."/>
            <person name="Bruemmer F."/>
            <person name="Labrenz M."/>
            <person name="Spormann A.M."/>
            <person name="Op den Camp H."/>
            <person name="Overmann J."/>
            <person name="Amann R."/>
            <person name="Jetten M.S.M."/>
            <person name="Mascher T."/>
            <person name="Medema M.H."/>
            <person name="Devos D.P."/>
            <person name="Kaster A.-K."/>
            <person name="Ovreas L."/>
            <person name="Rohde M."/>
            <person name="Galperin M.Y."/>
            <person name="Jogler C."/>
        </authorList>
    </citation>
    <scope>NUCLEOTIDE SEQUENCE [LARGE SCALE GENOMIC DNA]</scope>
    <source>
        <strain evidence="6 7">ETA_A1</strain>
    </source>
</reference>
<sequence length="213" mass="23005">MSTTNPHAKAVRHLTRKCPVMKRLVAQVGPCTWAPASDDPFTMLVRCVVYQQISTKAAKSIFDRLLAALGGAPLGRERVLALTEAEFRACGVSGPKQRAIRAVAEHVGSNPELLPGIEERDELTLRKQLVAIKGIGNWSVDMFLMFGLARPDVLPVGDYGLRAGVMKAFELAALPTPAEVAELCGHWKPYSSVGTWYIWRSLGGPVPQSGDGG</sequence>
<evidence type="ECO:0000313" key="6">
    <source>
        <dbReference type="EMBL" id="QDU22144.1"/>
    </source>
</evidence>
<dbReference type="GO" id="GO:0005737">
    <property type="term" value="C:cytoplasm"/>
    <property type="evidence" value="ECO:0007669"/>
    <property type="project" value="TreeGrafter"/>
</dbReference>
<comment type="catalytic activity">
    <reaction evidence="1">
        <text>Hydrolysis of alkylated DNA, releasing 3-methyladenine, 3-methylguanine, 7-methylguanine and 7-methyladenine.</text>
        <dbReference type="EC" id="3.2.2.21"/>
    </reaction>
</comment>
<dbReference type="RefSeq" id="WP_145241627.1">
    <property type="nucleotide sequence ID" value="NZ_CP036273.1"/>
</dbReference>
<organism evidence="6 7">
    <name type="scientific">Urbifossiella limnaea</name>
    <dbReference type="NCBI Taxonomy" id="2528023"/>
    <lineage>
        <taxon>Bacteria</taxon>
        <taxon>Pseudomonadati</taxon>
        <taxon>Planctomycetota</taxon>
        <taxon>Planctomycetia</taxon>
        <taxon>Gemmatales</taxon>
        <taxon>Gemmataceae</taxon>
        <taxon>Urbifossiella</taxon>
    </lineage>
</organism>
<keyword evidence="3" id="KW-0227">DNA damage</keyword>
<dbReference type="GO" id="GO:0008725">
    <property type="term" value="F:DNA-3-methyladenine glycosylase activity"/>
    <property type="evidence" value="ECO:0007669"/>
    <property type="project" value="TreeGrafter"/>
</dbReference>
<evidence type="ECO:0000256" key="3">
    <source>
        <dbReference type="ARBA" id="ARBA00022763"/>
    </source>
</evidence>
<evidence type="ECO:0000256" key="1">
    <source>
        <dbReference type="ARBA" id="ARBA00000086"/>
    </source>
</evidence>
<protein>
    <recommendedName>
        <fullName evidence="2">DNA-3-methyladenine glycosylase II</fullName>
        <ecNumber evidence="2">3.2.2.21</ecNumber>
    </recommendedName>
</protein>
<dbReference type="OrthoDB" id="9785929at2"/>
<dbReference type="EC" id="3.2.2.21" evidence="2"/>
<gene>
    <name evidence="6" type="primary">alkA</name>
    <name evidence="6" type="ORF">ETAA1_41200</name>
</gene>
<dbReference type="GO" id="GO:0006285">
    <property type="term" value="P:base-excision repair, AP site formation"/>
    <property type="evidence" value="ECO:0007669"/>
    <property type="project" value="TreeGrafter"/>
</dbReference>
<dbReference type="Pfam" id="PF00730">
    <property type="entry name" value="HhH-GPD"/>
    <property type="match status" value="1"/>
</dbReference>
<proteinExistence type="predicted"/>
<dbReference type="GO" id="GO:0032993">
    <property type="term" value="C:protein-DNA complex"/>
    <property type="evidence" value="ECO:0007669"/>
    <property type="project" value="TreeGrafter"/>
</dbReference>
<dbReference type="Gene3D" id="1.10.1670.40">
    <property type="match status" value="1"/>
</dbReference>
<dbReference type="AlphaFoldDB" id="A0A517XXD5"/>
<dbReference type="PANTHER" id="PTHR43003">
    <property type="entry name" value="DNA-3-METHYLADENINE GLYCOSYLASE"/>
    <property type="match status" value="1"/>
</dbReference>
<keyword evidence="7" id="KW-1185">Reference proteome</keyword>
<dbReference type="GO" id="GO:0032131">
    <property type="term" value="F:alkylated DNA binding"/>
    <property type="evidence" value="ECO:0007669"/>
    <property type="project" value="TreeGrafter"/>
</dbReference>
<evidence type="ECO:0000256" key="2">
    <source>
        <dbReference type="ARBA" id="ARBA00012000"/>
    </source>
</evidence>
<dbReference type="EMBL" id="CP036273">
    <property type="protein sequence ID" value="QDU22144.1"/>
    <property type="molecule type" value="Genomic_DNA"/>
</dbReference>